<evidence type="ECO:0000256" key="2">
    <source>
        <dbReference type="ARBA" id="ARBA00023277"/>
    </source>
</evidence>
<dbReference type="Proteomes" id="UP000324479">
    <property type="component" value="Unassembled WGS sequence"/>
</dbReference>
<feature type="domain" description="GH10" evidence="4">
    <location>
        <begin position="208"/>
        <end position="292"/>
    </location>
</feature>
<protein>
    <submittedName>
        <fullName evidence="5">Glycoside hydrolase family 10</fullName>
    </submittedName>
</protein>
<accession>A0A5M6DGY8</accession>
<comment type="caution">
    <text evidence="5">The sequence shown here is derived from an EMBL/GenBank/DDBJ whole genome shotgun (WGS) entry which is preliminary data.</text>
</comment>
<dbReference type="SUPFAM" id="SSF51445">
    <property type="entry name" value="(Trans)glycosidases"/>
    <property type="match status" value="1"/>
</dbReference>
<gene>
    <name evidence="5" type="ORF">FYK55_07425</name>
</gene>
<evidence type="ECO:0000256" key="3">
    <source>
        <dbReference type="ARBA" id="ARBA00023326"/>
    </source>
</evidence>
<organism evidence="5 6">
    <name type="scientific">Roseiconus nitratireducens</name>
    <dbReference type="NCBI Taxonomy" id="2605748"/>
    <lineage>
        <taxon>Bacteria</taxon>
        <taxon>Pseudomonadati</taxon>
        <taxon>Planctomycetota</taxon>
        <taxon>Planctomycetia</taxon>
        <taxon>Pirellulales</taxon>
        <taxon>Pirellulaceae</taxon>
        <taxon>Roseiconus</taxon>
    </lineage>
</organism>
<evidence type="ECO:0000313" key="6">
    <source>
        <dbReference type="Proteomes" id="UP000324479"/>
    </source>
</evidence>
<dbReference type="GO" id="GO:0004553">
    <property type="term" value="F:hydrolase activity, hydrolyzing O-glycosyl compounds"/>
    <property type="evidence" value="ECO:0007669"/>
    <property type="project" value="InterPro"/>
</dbReference>
<keyword evidence="6" id="KW-1185">Reference proteome</keyword>
<evidence type="ECO:0000256" key="1">
    <source>
        <dbReference type="ARBA" id="ARBA00022801"/>
    </source>
</evidence>
<keyword evidence="1 5" id="KW-0378">Hydrolase</keyword>
<name>A0A5M6DGY8_9BACT</name>
<keyword evidence="2" id="KW-0119">Carbohydrate metabolism</keyword>
<reference evidence="5 6" key="1">
    <citation type="submission" date="2019-08" db="EMBL/GenBank/DDBJ databases">
        <authorList>
            <person name="Dhanesh K."/>
            <person name="Kumar G."/>
            <person name="Sasikala C."/>
            <person name="Venkata Ramana C."/>
        </authorList>
    </citation>
    <scope>NUCLEOTIDE SEQUENCE [LARGE SCALE GENOMIC DNA]</scope>
    <source>
        <strain evidence="5 6">JC645</strain>
    </source>
</reference>
<proteinExistence type="predicted"/>
<dbReference type="AlphaFoldDB" id="A0A5M6DGY8"/>
<dbReference type="InterPro" id="IPR017853">
    <property type="entry name" value="GH"/>
</dbReference>
<sequence>MGQFHFAVPSESTQLLKQTLWKDAYICGIEGVPWECKNTVSKGVLSIARPVQTSGKLYLTCPTKGLGYRTLSTCSLMPTETPHPLFLELARGSCYRARVQSSNWQRAGLALSDRFDELLQRGTSQFLDASEARDDPDRCAQSALQAIATLEQAIADLGESFAAQSIAYRIQREPQIGTLLAGSLVPPAPTRSMLSSRFESAFNAAAVRANWGHIESDAGRFDFDTCDRSIHWCAERGLRVIAGPLIDFRAKMMPPWMYLIEDNFESFVQSATQYVERTVQRYRGSIHLWNCVSGLNTPGPIKMDDEQVMRLAVAVLQTVRRADPNTPAIVSFDQPFGEYLARYRDAISPLHFADALARSGLGMAGVGLDVRLNYTSDATLPRSSVDFGQMIDRWGTLGLPMLVQLTVPGGSGEDEKALVRDKTLTASENKQEMSANQLRIAGPLIRTLLAKHMVHGIVWDGWADNEPHVQSHSGVIDAVGTPRPLLDYLERLRKDFLT</sequence>
<dbReference type="EMBL" id="VWOX01000003">
    <property type="protein sequence ID" value="KAA5545469.1"/>
    <property type="molecule type" value="Genomic_DNA"/>
</dbReference>
<evidence type="ECO:0000313" key="5">
    <source>
        <dbReference type="EMBL" id="KAA5545469.1"/>
    </source>
</evidence>
<dbReference type="InterPro" id="IPR001000">
    <property type="entry name" value="GH10_dom"/>
</dbReference>
<keyword evidence="3" id="KW-0624">Polysaccharide degradation</keyword>
<dbReference type="Pfam" id="PF00331">
    <property type="entry name" value="Glyco_hydro_10"/>
    <property type="match status" value="1"/>
</dbReference>
<evidence type="ECO:0000259" key="4">
    <source>
        <dbReference type="Pfam" id="PF00331"/>
    </source>
</evidence>
<dbReference type="Gene3D" id="3.20.20.80">
    <property type="entry name" value="Glycosidases"/>
    <property type="match status" value="1"/>
</dbReference>
<dbReference type="GO" id="GO:0000272">
    <property type="term" value="P:polysaccharide catabolic process"/>
    <property type="evidence" value="ECO:0007669"/>
    <property type="project" value="UniProtKB-KW"/>
</dbReference>